<evidence type="ECO:0000256" key="1">
    <source>
        <dbReference type="SAM" id="MobiDB-lite"/>
    </source>
</evidence>
<dbReference type="OrthoDB" id="6152099at2759"/>
<accession>A0A3S1AH10</accession>
<dbReference type="AlphaFoldDB" id="A0A3S1AH10"/>
<dbReference type="Proteomes" id="UP000271974">
    <property type="component" value="Unassembled WGS sequence"/>
</dbReference>
<protein>
    <recommendedName>
        <fullName evidence="4">SUEL-type lectin domain-containing protein</fullName>
    </recommendedName>
</protein>
<proteinExistence type="predicted"/>
<name>A0A3S1AH10_ELYCH</name>
<feature type="compositionally biased region" description="Acidic residues" evidence="1">
    <location>
        <begin position="227"/>
        <end position="239"/>
    </location>
</feature>
<evidence type="ECO:0000313" key="3">
    <source>
        <dbReference type="Proteomes" id="UP000271974"/>
    </source>
</evidence>
<evidence type="ECO:0000313" key="2">
    <source>
        <dbReference type="EMBL" id="RUS91864.1"/>
    </source>
</evidence>
<feature type="region of interest" description="Disordered" evidence="1">
    <location>
        <begin position="389"/>
        <end position="465"/>
    </location>
</feature>
<feature type="region of interest" description="Disordered" evidence="1">
    <location>
        <begin position="225"/>
        <end position="257"/>
    </location>
</feature>
<keyword evidence="3" id="KW-1185">Reference proteome</keyword>
<gene>
    <name evidence="2" type="ORF">EGW08_000435</name>
</gene>
<dbReference type="EMBL" id="RQTK01000005">
    <property type="protein sequence ID" value="RUS91864.1"/>
    <property type="molecule type" value="Genomic_DNA"/>
</dbReference>
<comment type="caution">
    <text evidence="2">The sequence shown here is derived from an EMBL/GenBank/DDBJ whole genome shotgun (WGS) entry which is preliminary data.</text>
</comment>
<reference evidence="2 3" key="1">
    <citation type="submission" date="2019-01" db="EMBL/GenBank/DDBJ databases">
        <title>A draft genome assembly of the solar-powered sea slug Elysia chlorotica.</title>
        <authorList>
            <person name="Cai H."/>
            <person name="Li Q."/>
            <person name="Fang X."/>
            <person name="Li J."/>
            <person name="Curtis N.E."/>
            <person name="Altenburger A."/>
            <person name="Shibata T."/>
            <person name="Feng M."/>
            <person name="Maeda T."/>
            <person name="Schwartz J.A."/>
            <person name="Shigenobu S."/>
            <person name="Lundholm N."/>
            <person name="Nishiyama T."/>
            <person name="Yang H."/>
            <person name="Hasebe M."/>
            <person name="Li S."/>
            <person name="Pierce S.K."/>
            <person name="Wang J."/>
        </authorList>
    </citation>
    <scope>NUCLEOTIDE SEQUENCE [LARGE SCALE GENOMIC DNA]</scope>
    <source>
        <strain evidence="2">EC2010</strain>
        <tissue evidence="2">Whole organism of an adult</tissue>
    </source>
</reference>
<evidence type="ECO:0008006" key="4">
    <source>
        <dbReference type="Google" id="ProtNLM"/>
    </source>
</evidence>
<sequence length="485" mass="52135">MYCALLLPELPIQTVDICRDEAHFRCGDGELISVVDVRCEPGGGACANSTQTSISGVCSEQQTCSNSALTSLLAPGDCDTPVHVGFQCKKGRASLCQTNICSGSSSGLVCPSGHVIHVRHMTCLASQTEAEWAECPRSSYDTLFMCEGARHCDASGLRALLPQLCNATGEDGAGQAVLVKYFCIPESQVDTSCSTGRFHRLKGPFGVIRPPRLDSDSTDISFREEEKAEDDFLDSEDDLNTSLKPITDKSSRKKNKKGSASRCRWLINPRNDVIEIRVHQLTSTIPGSSVASVGATASFSSSSHCPDLGLVWIRYKNCSTGAQAVLVLCEKDGVLTSGGNFHQSPPLHVQSCGMVQITSALPLENGDQAAVDKLIISYHKISASPEQALPPGLGQCLAPPAPRPPGEDNRHTTAESYDWRGATGSDYDPAAPSSIYKKFGHSDEEDEDQPKASSRFPKLRHGSETICVGTNELRPTFKFSAEHKL</sequence>
<organism evidence="2 3">
    <name type="scientific">Elysia chlorotica</name>
    <name type="common">Eastern emerald elysia</name>
    <name type="synonym">Sea slug</name>
    <dbReference type="NCBI Taxonomy" id="188477"/>
    <lineage>
        <taxon>Eukaryota</taxon>
        <taxon>Metazoa</taxon>
        <taxon>Spiralia</taxon>
        <taxon>Lophotrochozoa</taxon>
        <taxon>Mollusca</taxon>
        <taxon>Gastropoda</taxon>
        <taxon>Heterobranchia</taxon>
        <taxon>Euthyneura</taxon>
        <taxon>Panpulmonata</taxon>
        <taxon>Sacoglossa</taxon>
        <taxon>Placobranchoidea</taxon>
        <taxon>Plakobranchidae</taxon>
        <taxon>Elysia</taxon>
    </lineage>
</organism>